<dbReference type="EMBL" id="BAAAZP010000149">
    <property type="protein sequence ID" value="GAA3696383.1"/>
    <property type="molecule type" value="Genomic_DNA"/>
</dbReference>
<dbReference type="Proteomes" id="UP001500902">
    <property type="component" value="Unassembled WGS sequence"/>
</dbReference>
<feature type="domain" description="YcxB-like C-terminal" evidence="2">
    <location>
        <begin position="91"/>
        <end position="148"/>
    </location>
</feature>
<evidence type="ECO:0000313" key="4">
    <source>
        <dbReference type="Proteomes" id="UP001500902"/>
    </source>
</evidence>
<reference evidence="4" key="1">
    <citation type="journal article" date="2019" name="Int. J. Syst. Evol. Microbiol.">
        <title>The Global Catalogue of Microorganisms (GCM) 10K type strain sequencing project: providing services to taxonomists for standard genome sequencing and annotation.</title>
        <authorList>
            <consortium name="The Broad Institute Genomics Platform"/>
            <consortium name="The Broad Institute Genome Sequencing Center for Infectious Disease"/>
            <person name="Wu L."/>
            <person name="Ma J."/>
        </authorList>
    </citation>
    <scope>NUCLEOTIDE SEQUENCE [LARGE SCALE GENOMIC DNA]</scope>
    <source>
        <strain evidence="4">JCM 16904</strain>
    </source>
</reference>
<proteinExistence type="predicted"/>
<accession>A0ABP7CU38</accession>
<keyword evidence="1" id="KW-0472">Membrane</keyword>
<name>A0ABP7CU38_9ACTN</name>
<comment type="caution">
    <text evidence="3">The sequence shown here is derived from an EMBL/GenBank/DDBJ whole genome shotgun (WGS) entry which is preliminary data.</text>
</comment>
<evidence type="ECO:0000259" key="2">
    <source>
        <dbReference type="Pfam" id="PF14317"/>
    </source>
</evidence>
<dbReference type="InterPro" id="IPR025588">
    <property type="entry name" value="YcxB-like_C"/>
</dbReference>
<sequence length="158" mass="17808">MNFTVDYEPTPDEVARALKLGLRRQLKVPIRTLIAVLLVLGALCLLLGNLGLGIGMLAGAVVFPFALTWSIRRTARRQLGYLCIPTTIHVTDDGIDSRTEQTTTSMRWSFFSQVVHDPEFWLFFVNRQLTGFLPRRAFTQEQQAQLDTVLTPSSRTTP</sequence>
<keyword evidence="1" id="KW-0812">Transmembrane</keyword>
<feature type="transmembrane region" description="Helical" evidence="1">
    <location>
        <begin position="54"/>
        <end position="71"/>
    </location>
</feature>
<dbReference type="RefSeq" id="WP_344888455.1">
    <property type="nucleotide sequence ID" value="NZ_BAAAZP010000149.1"/>
</dbReference>
<gene>
    <name evidence="3" type="ORF">GCM10022224_072530</name>
</gene>
<organism evidence="3 4">
    <name type="scientific">Nonomuraea antimicrobica</name>
    <dbReference type="NCBI Taxonomy" id="561173"/>
    <lineage>
        <taxon>Bacteria</taxon>
        <taxon>Bacillati</taxon>
        <taxon>Actinomycetota</taxon>
        <taxon>Actinomycetes</taxon>
        <taxon>Streptosporangiales</taxon>
        <taxon>Streptosporangiaceae</taxon>
        <taxon>Nonomuraea</taxon>
    </lineage>
</organism>
<protein>
    <recommendedName>
        <fullName evidence="2">YcxB-like C-terminal domain-containing protein</fullName>
    </recommendedName>
</protein>
<evidence type="ECO:0000256" key="1">
    <source>
        <dbReference type="SAM" id="Phobius"/>
    </source>
</evidence>
<keyword evidence="1" id="KW-1133">Transmembrane helix</keyword>
<evidence type="ECO:0000313" key="3">
    <source>
        <dbReference type="EMBL" id="GAA3696383.1"/>
    </source>
</evidence>
<dbReference type="Pfam" id="PF14317">
    <property type="entry name" value="YcxB"/>
    <property type="match status" value="1"/>
</dbReference>
<keyword evidence="4" id="KW-1185">Reference proteome</keyword>
<feature type="transmembrane region" description="Helical" evidence="1">
    <location>
        <begin position="28"/>
        <end position="48"/>
    </location>
</feature>